<dbReference type="InterPro" id="IPR032675">
    <property type="entry name" value="LRR_dom_sf"/>
</dbReference>
<dbReference type="EMBL" id="KN400789">
    <property type="protein sequence ID" value="KHG14067.1"/>
    <property type="molecule type" value="Genomic_DNA"/>
</dbReference>
<reference evidence="5" key="1">
    <citation type="submission" date="2014-09" db="EMBL/GenBank/DDBJ databases">
        <authorList>
            <person name="Mudge J."/>
            <person name="Ramaraj T."/>
            <person name="Lindquist I.E."/>
            <person name="Bharti A.K."/>
            <person name="Sundararajan A."/>
            <person name="Cameron C.T."/>
            <person name="Woodward J.E."/>
            <person name="May G.D."/>
            <person name="Brubaker C."/>
            <person name="Broadhvest J."/>
            <person name="Wilkins T.A."/>
        </authorList>
    </citation>
    <scope>NUCLEOTIDE SEQUENCE</scope>
    <source>
        <strain evidence="5">cv. AKA8401</strain>
    </source>
</reference>
<protein>
    <recommendedName>
        <fullName evidence="3">Disease resistance protein At4g27190-like leucine-rich repeats domain-containing protein</fullName>
    </recommendedName>
</protein>
<evidence type="ECO:0000256" key="1">
    <source>
        <dbReference type="ARBA" id="ARBA00022821"/>
    </source>
</evidence>
<name>A0A0B0NN33_GOSAR</name>
<proteinExistence type="predicted"/>
<evidence type="ECO:0000313" key="4">
    <source>
        <dbReference type="EMBL" id="KHG14067.1"/>
    </source>
</evidence>
<feature type="region of interest" description="Disordered" evidence="2">
    <location>
        <begin position="246"/>
        <end position="283"/>
    </location>
</feature>
<keyword evidence="5" id="KW-1185">Reference proteome</keyword>
<keyword evidence="1" id="KW-0611">Plant defense</keyword>
<dbReference type="SUPFAM" id="SSF52058">
    <property type="entry name" value="L domain-like"/>
    <property type="match status" value="1"/>
</dbReference>
<dbReference type="PANTHER" id="PTHR33463:SF136">
    <property type="entry name" value="NB-ARC DOMAIN-CONTAINING PROTEIN"/>
    <property type="match status" value="1"/>
</dbReference>
<dbReference type="InterPro" id="IPR057135">
    <property type="entry name" value="At4g27190-like_LRR"/>
</dbReference>
<feature type="domain" description="Disease resistance protein At4g27190-like leucine-rich repeats" evidence="3">
    <location>
        <begin position="96"/>
        <end position="209"/>
    </location>
</feature>
<gene>
    <name evidence="4" type="ORF">F383_19312</name>
</gene>
<sequence length="283" mass="32373">MEDIIEGILGGEERINNSIKVFPTLTVLVLTDLPNLKRFCCGINPVEFPFLGKLEIRKCRVLSAFHFDTASIGNNISLDPNIPQPQYLSVQRWNVGVKEIWLLVPSSTSFQNLVALEVEGCHGIIKIITHSTAKSLVHLEKMTIENCQEIEEIVGGGDDDDDKISFPQLKILKLQSLPKLESFCSSRHYTFDFLSLKWVYVDDCPNMKTFSHGELNTPFLHGIRLQWNMRWEGNLNSAIQQIFREESSMVEESENSWEESENSEEDLSDLCKKQRRHGTWEGN</sequence>
<dbReference type="InterPro" id="IPR050905">
    <property type="entry name" value="Plant_NBS-LRR"/>
</dbReference>
<dbReference type="Proteomes" id="UP000032142">
    <property type="component" value="Unassembled WGS sequence"/>
</dbReference>
<evidence type="ECO:0000313" key="5">
    <source>
        <dbReference type="Proteomes" id="UP000032142"/>
    </source>
</evidence>
<feature type="compositionally biased region" description="Acidic residues" evidence="2">
    <location>
        <begin position="248"/>
        <end position="268"/>
    </location>
</feature>
<accession>A0A0B0NN33</accession>
<dbReference type="Pfam" id="PF23247">
    <property type="entry name" value="LRR_RPS2"/>
    <property type="match status" value="1"/>
</dbReference>
<organism evidence="4 5">
    <name type="scientific">Gossypium arboreum</name>
    <name type="common">Tree cotton</name>
    <name type="synonym">Gossypium nanking</name>
    <dbReference type="NCBI Taxonomy" id="29729"/>
    <lineage>
        <taxon>Eukaryota</taxon>
        <taxon>Viridiplantae</taxon>
        <taxon>Streptophyta</taxon>
        <taxon>Embryophyta</taxon>
        <taxon>Tracheophyta</taxon>
        <taxon>Spermatophyta</taxon>
        <taxon>Magnoliopsida</taxon>
        <taxon>eudicotyledons</taxon>
        <taxon>Gunneridae</taxon>
        <taxon>Pentapetalae</taxon>
        <taxon>rosids</taxon>
        <taxon>malvids</taxon>
        <taxon>Malvales</taxon>
        <taxon>Malvaceae</taxon>
        <taxon>Malvoideae</taxon>
        <taxon>Gossypium</taxon>
    </lineage>
</organism>
<evidence type="ECO:0000259" key="3">
    <source>
        <dbReference type="Pfam" id="PF23247"/>
    </source>
</evidence>
<dbReference type="AlphaFoldDB" id="A0A0B0NN33"/>
<dbReference type="Gene3D" id="3.80.10.10">
    <property type="entry name" value="Ribonuclease Inhibitor"/>
    <property type="match status" value="1"/>
</dbReference>
<dbReference type="PANTHER" id="PTHR33463">
    <property type="entry name" value="NB-ARC DOMAIN-CONTAINING PROTEIN-RELATED"/>
    <property type="match status" value="1"/>
</dbReference>
<evidence type="ECO:0000256" key="2">
    <source>
        <dbReference type="SAM" id="MobiDB-lite"/>
    </source>
</evidence>